<dbReference type="AlphaFoldDB" id="A0A366FNC2"/>
<evidence type="ECO:0000256" key="9">
    <source>
        <dbReference type="SAM" id="Phobius"/>
    </source>
</evidence>
<evidence type="ECO:0000313" key="10">
    <source>
        <dbReference type="EMBL" id="RBP16132.1"/>
    </source>
</evidence>
<dbReference type="PANTHER" id="PTHR12726">
    <property type="entry name" value="CERAMIDE GLUCOSYLTRANSFERASE"/>
    <property type="match status" value="1"/>
</dbReference>
<comment type="caution">
    <text evidence="10">The sequence shown here is derived from an EMBL/GenBank/DDBJ whole genome shotgun (WGS) entry which is preliminary data.</text>
</comment>
<evidence type="ECO:0000256" key="4">
    <source>
        <dbReference type="ARBA" id="ARBA00022676"/>
    </source>
</evidence>
<dbReference type="CDD" id="cd02520">
    <property type="entry name" value="Glucosylceramide_synthase"/>
    <property type="match status" value="1"/>
</dbReference>
<organism evidence="10 11">
    <name type="scientific">Roseiarcus fermentans</name>
    <dbReference type="NCBI Taxonomy" id="1473586"/>
    <lineage>
        <taxon>Bacteria</taxon>
        <taxon>Pseudomonadati</taxon>
        <taxon>Pseudomonadota</taxon>
        <taxon>Alphaproteobacteria</taxon>
        <taxon>Hyphomicrobiales</taxon>
        <taxon>Roseiarcaceae</taxon>
        <taxon>Roseiarcus</taxon>
    </lineage>
</organism>
<dbReference type="Proteomes" id="UP000253529">
    <property type="component" value="Unassembled WGS sequence"/>
</dbReference>
<keyword evidence="11" id="KW-1185">Reference proteome</keyword>
<dbReference type="RefSeq" id="WP_113888460.1">
    <property type="nucleotide sequence ID" value="NZ_QNRK01000006.1"/>
</dbReference>
<evidence type="ECO:0000256" key="1">
    <source>
        <dbReference type="ARBA" id="ARBA00004141"/>
    </source>
</evidence>
<sequence length="385" mass="42087">MTISALAAGICVSAGVVHGVSVTLALRRCTRRGAHLPPPEVAPPVSIVQPLCGMETFSRETLRSIFDLDYPNYEIVFCLANADDPIEPLVRGAIAARPDRPARLLIGDDRVSANPKLNNVVKGFKAARHEWLVMADSNVLMPRDYIQRLLARWTAGTGIVCAPPIGSMPETFGAEIECAFLNTYEARWQYAAEAAGFGFAQGKTMLWRRDILEAGGGIEALGAEIAEDAASTKLVHRQGLSAHLVNEPFQQPLGARKLKDVWGRQLRWARLRRATFPAHFAPEILTTSLVLIVAAAFAAPEFGSSPWVSAFLAAVFWYALEALLAFVAGWPLGWLSPPAWIARDLLLPLLWAEGWRGDSFVWRGNAMSVDERALREAPEGSPPQM</sequence>
<evidence type="ECO:0000256" key="7">
    <source>
        <dbReference type="ARBA" id="ARBA00022989"/>
    </source>
</evidence>
<dbReference type="GO" id="GO:0008120">
    <property type="term" value="F:ceramide glucosyltransferase activity"/>
    <property type="evidence" value="ECO:0007669"/>
    <property type="project" value="TreeGrafter"/>
</dbReference>
<dbReference type="EMBL" id="QNRK01000006">
    <property type="protein sequence ID" value="RBP16132.1"/>
    <property type="molecule type" value="Genomic_DNA"/>
</dbReference>
<dbReference type="Gene3D" id="3.90.550.10">
    <property type="entry name" value="Spore Coat Polysaccharide Biosynthesis Protein SpsA, Chain A"/>
    <property type="match status" value="1"/>
</dbReference>
<dbReference type="InterPro" id="IPR025993">
    <property type="entry name" value="Ceramide_glucosylTrfase"/>
</dbReference>
<feature type="transmembrane region" description="Helical" evidence="9">
    <location>
        <begin position="311"/>
        <end position="330"/>
    </location>
</feature>
<keyword evidence="6 9" id="KW-0812">Transmembrane</keyword>
<dbReference type="InterPro" id="IPR029044">
    <property type="entry name" value="Nucleotide-diphossugar_trans"/>
</dbReference>
<dbReference type="GO" id="GO:0016020">
    <property type="term" value="C:membrane"/>
    <property type="evidence" value="ECO:0007669"/>
    <property type="project" value="UniProtKB-SubCell"/>
</dbReference>
<proteinExistence type="predicted"/>
<evidence type="ECO:0000256" key="3">
    <source>
        <dbReference type="ARBA" id="ARBA00004991"/>
    </source>
</evidence>
<comment type="pathway">
    <text evidence="2">Lipid metabolism; sphingolipid metabolism.</text>
</comment>
<feature type="transmembrane region" description="Helical" evidence="9">
    <location>
        <begin position="280"/>
        <end position="299"/>
    </location>
</feature>
<keyword evidence="4" id="KW-0328">Glycosyltransferase</keyword>
<evidence type="ECO:0000256" key="8">
    <source>
        <dbReference type="ARBA" id="ARBA00023136"/>
    </source>
</evidence>
<dbReference type="PANTHER" id="PTHR12726:SF0">
    <property type="entry name" value="CERAMIDE GLUCOSYLTRANSFERASE"/>
    <property type="match status" value="1"/>
</dbReference>
<comment type="subcellular location">
    <subcellularLocation>
        <location evidence="1">Membrane</location>
        <topology evidence="1">Multi-pass membrane protein</topology>
    </subcellularLocation>
</comment>
<reference evidence="10 11" key="1">
    <citation type="submission" date="2018-06" db="EMBL/GenBank/DDBJ databases">
        <title>Genomic Encyclopedia of Type Strains, Phase IV (KMG-IV): sequencing the most valuable type-strain genomes for metagenomic binning, comparative biology and taxonomic classification.</title>
        <authorList>
            <person name="Goeker M."/>
        </authorList>
    </citation>
    <scope>NUCLEOTIDE SEQUENCE [LARGE SCALE GENOMIC DNA]</scope>
    <source>
        <strain evidence="10 11">DSM 24875</strain>
    </source>
</reference>
<accession>A0A366FNC2</accession>
<comment type="pathway">
    <text evidence="3">Sphingolipid metabolism.</text>
</comment>
<evidence type="ECO:0000256" key="5">
    <source>
        <dbReference type="ARBA" id="ARBA00022679"/>
    </source>
</evidence>
<protein>
    <submittedName>
        <fullName evidence="10">Ceramide glucosyltransferase</fullName>
    </submittedName>
</protein>
<dbReference type="SUPFAM" id="SSF53448">
    <property type="entry name" value="Nucleotide-diphospho-sugar transferases"/>
    <property type="match status" value="1"/>
</dbReference>
<dbReference type="OrthoDB" id="9814255at2"/>
<evidence type="ECO:0000313" key="11">
    <source>
        <dbReference type="Proteomes" id="UP000253529"/>
    </source>
</evidence>
<evidence type="ECO:0000256" key="2">
    <source>
        <dbReference type="ARBA" id="ARBA00004760"/>
    </source>
</evidence>
<keyword evidence="5 10" id="KW-0808">Transferase</keyword>
<name>A0A366FNC2_9HYPH</name>
<keyword evidence="7 9" id="KW-1133">Transmembrane helix</keyword>
<evidence type="ECO:0000256" key="6">
    <source>
        <dbReference type="ARBA" id="ARBA00022692"/>
    </source>
</evidence>
<dbReference type="GO" id="GO:0006679">
    <property type="term" value="P:glucosylceramide biosynthetic process"/>
    <property type="evidence" value="ECO:0007669"/>
    <property type="project" value="TreeGrafter"/>
</dbReference>
<gene>
    <name evidence="10" type="ORF">DFR50_10694</name>
</gene>
<dbReference type="Pfam" id="PF13506">
    <property type="entry name" value="Glyco_transf_21"/>
    <property type="match status" value="1"/>
</dbReference>
<keyword evidence="8 9" id="KW-0472">Membrane</keyword>